<dbReference type="EMBL" id="KN847044">
    <property type="protein sequence ID" value="KIW26588.1"/>
    <property type="molecule type" value="Genomic_DNA"/>
</dbReference>
<reference evidence="3 4" key="1">
    <citation type="submission" date="2015-01" db="EMBL/GenBank/DDBJ databases">
        <title>The Genome Sequence of Cladophialophora immunda CBS83496.</title>
        <authorList>
            <consortium name="The Broad Institute Genomics Platform"/>
            <person name="Cuomo C."/>
            <person name="de Hoog S."/>
            <person name="Gorbushina A."/>
            <person name="Stielow B."/>
            <person name="Teixiera M."/>
            <person name="Abouelleil A."/>
            <person name="Chapman S.B."/>
            <person name="Priest M."/>
            <person name="Young S.K."/>
            <person name="Wortman J."/>
            <person name="Nusbaum C."/>
            <person name="Birren B."/>
        </authorList>
    </citation>
    <scope>NUCLEOTIDE SEQUENCE [LARGE SCALE GENOMIC DNA]</scope>
    <source>
        <strain evidence="3 4">CBS 83496</strain>
    </source>
</reference>
<organism evidence="3 4">
    <name type="scientific">Cladophialophora immunda</name>
    <dbReference type="NCBI Taxonomy" id="569365"/>
    <lineage>
        <taxon>Eukaryota</taxon>
        <taxon>Fungi</taxon>
        <taxon>Dikarya</taxon>
        <taxon>Ascomycota</taxon>
        <taxon>Pezizomycotina</taxon>
        <taxon>Eurotiomycetes</taxon>
        <taxon>Chaetothyriomycetidae</taxon>
        <taxon>Chaetothyriales</taxon>
        <taxon>Herpotrichiellaceae</taxon>
        <taxon>Cladophialophora</taxon>
    </lineage>
</organism>
<dbReference type="InterPro" id="IPR058329">
    <property type="entry name" value="Arp1_N"/>
</dbReference>
<dbReference type="InterPro" id="IPR023631">
    <property type="entry name" value="Amidase_dom"/>
</dbReference>
<protein>
    <submittedName>
        <fullName evidence="3">Uncharacterized protein</fullName>
    </submittedName>
</protein>
<keyword evidence="4" id="KW-1185">Reference proteome</keyword>
<dbReference type="Gene3D" id="3.90.1300.10">
    <property type="entry name" value="Amidase signature (AS) domain"/>
    <property type="match status" value="1"/>
</dbReference>
<dbReference type="AlphaFoldDB" id="A0A0D2C618"/>
<evidence type="ECO:0000313" key="4">
    <source>
        <dbReference type="Proteomes" id="UP000054466"/>
    </source>
</evidence>
<dbReference type="Proteomes" id="UP000054466">
    <property type="component" value="Unassembled WGS sequence"/>
</dbReference>
<name>A0A0D2C618_9EURO</name>
<dbReference type="PANTHER" id="PTHR46310">
    <property type="entry name" value="AMIDASE 1"/>
    <property type="match status" value="1"/>
</dbReference>
<gene>
    <name evidence="3" type="ORF">PV07_09670</name>
</gene>
<dbReference type="OrthoDB" id="4347796at2759"/>
<dbReference type="PANTHER" id="PTHR46310:SF7">
    <property type="entry name" value="AMIDASE 1"/>
    <property type="match status" value="1"/>
</dbReference>
<sequence>MSSEPLNRGHGGHLEPSMVTWGDRAIVVNGARYLVSSSPKAGPTFNNRNRHLVTVIEQQPGHAITVESITDIIAEYKEIDDVWQAAFLSGVIFLVDHTTASDVDIKVQNYLKSLGNSWIDTLPVDTISSDIQPGPYIILEGKLYDTFKLVDDMHGTFMTAVRPPTSDTFEALRLKSSTDEFSAVALPSRIKSRSCLNKPFCGFRIAVKDVLFLKGIKTSLQCRAFYDTYGPNTETAKCVTKLQDGGAHILRTLKMNPIGHWVEPVEYVDYQAPWNPRADGYQSSEGSSTGPAAALAAYDWLDFTIGPDRNVMRPALWCGLFGLRPTTGSVPLEGMRRSIRFMDTPGVYGRDLGKMKSFYQSCGRPLSDLTTRKPFTSVVWATDIWESVDQNQRDLAKGFFELLKSQTGLSSSEISFVQKWAEDPPKEALGQSLDDYMVKAIRDLAYQPGKNMQQFRQDYYKEIWNTALPESSCPAELVVSSDNISDVTESDFNEAMEHMRVYQNWFHAKIWQSETSHPLILLPIENMTPRYRDEFPNFRRPPPGVNSIFLSPVLGAPELLVPIDEIPYQSRVTRQEEKLPFVIGLMSLPGTDLLLLEEVHRILTKSEKYHAQVYTGTNMFSKSNT</sequence>
<accession>A0A0D2C618</accession>
<dbReference type="STRING" id="569365.A0A0D2C618"/>
<evidence type="ECO:0000313" key="3">
    <source>
        <dbReference type="EMBL" id="KIW26588.1"/>
    </source>
</evidence>
<evidence type="ECO:0000259" key="1">
    <source>
        <dbReference type="Pfam" id="PF01425"/>
    </source>
</evidence>
<feature type="domain" description="Amidase" evidence="1">
    <location>
        <begin position="194"/>
        <end position="375"/>
    </location>
</feature>
<dbReference type="SUPFAM" id="SSF75304">
    <property type="entry name" value="Amidase signature (AS) enzymes"/>
    <property type="match status" value="1"/>
</dbReference>
<feature type="domain" description="Scytalone dehydratase-like protein Arp1 N-terminal" evidence="2">
    <location>
        <begin position="53"/>
        <end position="137"/>
    </location>
</feature>
<dbReference type="Pfam" id="PF26053">
    <property type="entry name" value="DUF8016"/>
    <property type="match status" value="1"/>
</dbReference>
<dbReference type="VEuPathDB" id="FungiDB:PV07_09670"/>
<dbReference type="Pfam" id="PF01425">
    <property type="entry name" value="Amidase"/>
    <property type="match status" value="1"/>
</dbReference>
<dbReference type="InterPro" id="IPR036928">
    <property type="entry name" value="AS_sf"/>
</dbReference>
<evidence type="ECO:0000259" key="2">
    <source>
        <dbReference type="Pfam" id="PF26053"/>
    </source>
</evidence>
<dbReference type="GeneID" id="27348864"/>
<dbReference type="RefSeq" id="XP_016246804.1">
    <property type="nucleotide sequence ID" value="XM_016396948.1"/>
</dbReference>
<dbReference type="HOGENOM" id="CLU_020129_2_1_1"/>
<proteinExistence type="predicted"/>